<dbReference type="AlphaFoldDB" id="A0A4S8NQX2"/>
<reference evidence="1 2" key="1">
    <citation type="journal article" date="2009" name="Int. J. Syst. Evol. Microbiol.">
        <title>Nocardioides caeni sp. nov., isolated from wastewater.</title>
        <authorList>
            <person name="Yoon J.H."/>
            <person name="Kang S.J."/>
            <person name="Park S."/>
            <person name="Kim W."/>
            <person name="Oh T.K."/>
        </authorList>
    </citation>
    <scope>NUCLEOTIDE SEQUENCE [LARGE SCALE GENOMIC DNA]</scope>
    <source>
        <strain evidence="1 2">DSM 23134</strain>
    </source>
</reference>
<comment type="caution">
    <text evidence="1">The sequence shown here is derived from an EMBL/GenBank/DDBJ whole genome shotgun (WGS) entry which is preliminary data.</text>
</comment>
<protein>
    <recommendedName>
        <fullName evidence="3">DUF559 domain-containing protein</fullName>
    </recommendedName>
</protein>
<evidence type="ECO:0008006" key="3">
    <source>
        <dbReference type="Google" id="ProtNLM"/>
    </source>
</evidence>
<gene>
    <name evidence="1" type="ORF">E9934_05490</name>
</gene>
<name>A0A4S8NQX2_9ACTN</name>
<dbReference type="Proteomes" id="UP000307087">
    <property type="component" value="Unassembled WGS sequence"/>
</dbReference>
<dbReference type="RefSeq" id="WP_136561844.1">
    <property type="nucleotide sequence ID" value="NZ_BAABLS010000001.1"/>
</dbReference>
<accession>A0A4S8NQX2</accession>
<dbReference type="EMBL" id="STGW01000002">
    <property type="protein sequence ID" value="THV17909.1"/>
    <property type="molecule type" value="Genomic_DNA"/>
</dbReference>
<sequence length="116" mass="13760">MGESRGRWSFRSLGFPAPELQWEVRTSSGLLVGICDWAWPKYGLLGEFDGRVKYGRLLRDGQEPGDAVFDEKKREDLLREETGWPMVRFVWRDYERPSEIGRRLDRWLPRFRDLPA</sequence>
<organism evidence="1 2">
    <name type="scientific">Nocardioides caeni</name>
    <dbReference type="NCBI Taxonomy" id="574700"/>
    <lineage>
        <taxon>Bacteria</taxon>
        <taxon>Bacillati</taxon>
        <taxon>Actinomycetota</taxon>
        <taxon>Actinomycetes</taxon>
        <taxon>Propionibacteriales</taxon>
        <taxon>Nocardioidaceae</taxon>
        <taxon>Nocardioides</taxon>
    </lineage>
</organism>
<evidence type="ECO:0000313" key="1">
    <source>
        <dbReference type="EMBL" id="THV17909.1"/>
    </source>
</evidence>
<proteinExistence type="predicted"/>
<keyword evidence="2" id="KW-1185">Reference proteome</keyword>
<evidence type="ECO:0000313" key="2">
    <source>
        <dbReference type="Proteomes" id="UP000307087"/>
    </source>
</evidence>
<dbReference type="OrthoDB" id="5143202at2"/>